<feature type="binding site" evidence="12">
    <location>
        <position position="104"/>
    </location>
    <ligand>
        <name>pyridoxal 5'-phosphate</name>
        <dbReference type="ChEBI" id="CHEBI:597326"/>
    </ligand>
</feature>
<feature type="binding site" evidence="12">
    <location>
        <position position="42"/>
    </location>
    <ligand>
        <name>L-glutamate</name>
        <dbReference type="ChEBI" id="CHEBI:29985"/>
    </ligand>
</feature>
<dbReference type="Proteomes" id="UP000218172">
    <property type="component" value="Unassembled WGS sequence"/>
</dbReference>
<keyword evidence="6 12" id="KW-0808">Transferase</keyword>
<dbReference type="GO" id="GO:0005737">
    <property type="term" value="C:cytoplasm"/>
    <property type="evidence" value="ECO:0007669"/>
    <property type="project" value="UniProtKB-SubCell"/>
</dbReference>
<evidence type="ECO:0000256" key="9">
    <source>
        <dbReference type="ARBA" id="ARBA00023299"/>
    </source>
</evidence>
<dbReference type="InterPro" id="IPR015421">
    <property type="entry name" value="PyrdxlP-dep_Trfase_major"/>
</dbReference>
<dbReference type="HAMAP" id="MF_00160">
    <property type="entry name" value="SerC_aminotrans_5"/>
    <property type="match status" value="1"/>
</dbReference>
<comment type="catalytic activity">
    <reaction evidence="10 12">
        <text>4-(phosphooxy)-L-threonine + 2-oxoglutarate = (R)-3-hydroxy-2-oxo-4-phosphooxybutanoate + L-glutamate</text>
        <dbReference type="Rhea" id="RHEA:16573"/>
        <dbReference type="ChEBI" id="CHEBI:16810"/>
        <dbReference type="ChEBI" id="CHEBI:29985"/>
        <dbReference type="ChEBI" id="CHEBI:58452"/>
        <dbReference type="ChEBI" id="CHEBI:58538"/>
        <dbReference type="EC" id="2.6.1.52"/>
    </reaction>
</comment>
<evidence type="ECO:0000256" key="5">
    <source>
        <dbReference type="ARBA" id="ARBA00022605"/>
    </source>
</evidence>
<evidence type="ECO:0000256" key="2">
    <source>
        <dbReference type="ARBA" id="ARBA00005099"/>
    </source>
</evidence>
<dbReference type="UniPathway" id="UPA00244">
    <property type="reaction ID" value="UER00311"/>
</dbReference>
<evidence type="ECO:0000259" key="13">
    <source>
        <dbReference type="Pfam" id="PF00266"/>
    </source>
</evidence>
<dbReference type="Gene3D" id="3.90.1150.10">
    <property type="entry name" value="Aspartate Aminotransferase, domain 1"/>
    <property type="match status" value="1"/>
</dbReference>
<keyword evidence="12" id="KW-0963">Cytoplasm</keyword>
<comment type="subcellular location">
    <subcellularLocation>
        <location evidence="12">Cytoplasm</location>
    </subcellularLocation>
</comment>
<dbReference type="InterPro" id="IPR022278">
    <property type="entry name" value="Pser_aminoTfrase"/>
</dbReference>
<dbReference type="Gene3D" id="3.40.640.10">
    <property type="entry name" value="Type I PLP-dependent aspartate aminotransferase-like (Major domain)"/>
    <property type="match status" value="1"/>
</dbReference>
<feature type="binding site" evidence="12">
    <location>
        <position position="197"/>
    </location>
    <ligand>
        <name>pyridoxal 5'-phosphate</name>
        <dbReference type="ChEBI" id="CHEBI:597326"/>
    </ligand>
</feature>
<evidence type="ECO:0000313" key="14">
    <source>
        <dbReference type="EMBL" id="PCH59006.1"/>
    </source>
</evidence>
<dbReference type="PANTHER" id="PTHR43247:SF1">
    <property type="entry name" value="PHOSPHOSERINE AMINOTRANSFERASE"/>
    <property type="match status" value="1"/>
</dbReference>
<evidence type="ECO:0000313" key="15">
    <source>
        <dbReference type="Proteomes" id="UP000218172"/>
    </source>
</evidence>
<evidence type="ECO:0000256" key="6">
    <source>
        <dbReference type="ARBA" id="ARBA00022679"/>
    </source>
</evidence>
<reference evidence="15" key="1">
    <citation type="submission" date="2017-08" db="EMBL/GenBank/DDBJ databases">
        <title>A dynamic microbial community with high functional redundancy inhabits the cold, oxic subseafloor aquifer.</title>
        <authorList>
            <person name="Tully B.J."/>
            <person name="Wheat C.G."/>
            <person name="Glazer B.T."/>
            <person name="Huber J.A."/>
        </authorList>
    </citation>
    <scope>NUCLEOTIDE SEQUENCE [LARGE SCALE GENOMIC DNA]</scope>
</reference>
<dbReference type="GO" id="GO:0004648">
    <property type="term" value="F:O-phospho-L-serine:2-oxoglutarate aminotransferase activity"/>
    <property type="evidence" value="ECO:0007669"/>
    <property type="project" value="UniProtKB-UniRule"/>
</dbReference>
<feature type="binding site" evidence="12">
    <location>
        <begin position="239"/>
        <end position="240"/>
    </location>
    <ligand>
        <name>pyridoxal 5'-phosphate</name>
        <dbReference type="ChEBI" id="CHEBI:597326"/>
    </ligand>
</feature>
<feature type="binding site" evidence="12">
    <location>
        <position position="174"/>
    </location>
    <ligand>
        <name>pyridoxal 5'-phosphate</name>
        <dbReference type="ChEBI" id="CHEBI:597326"/>
    </ligand>
</feature>
<dbReference type="InterPro" id="IPR015424">
    <property type="entry name" value="PyrdxlP-dep_Trfase"/>
</dbReference>
<dbReference type="GO" id="GO:0008615">
    <property type="term" value="P:pyridoxine biosynthetic process"/>
    <property type="evidence" value="ECO:0007669"/>
    <property type="project" value="UniProtKB-UniRule"/>
</dbReference>
<feature type="domain" description="Aminotransferase class V" evidence="13">
    <location>
        <begin position="4"/>
        <end position="349"/>
    </location>
</feature>
<keyword evidence="9 12" id="KW-0718">Serine biosynthesis</keyword>
<organism evidence="14 15">
    <name type="scientific">SAR86 cluster bacterium</name>
    <dbReference type="NCBI Taxonomy" id="2030880"/>
    <lineage>
        <taxon>Bacteria</taxon>
        <taxon>Pseudomonadati</taxon>
        <taxon>Pseudomonadota</taxon>
        <taxon>Gammaproteobacteria</taxon>
        <taxon>SAR86 cluster</taxon>
    </lineage>
</organism>
<dbReference type="FunFam" id="3.40.640.10:FF:000010">
    <property type="entry name" value="Phosphoserine aminotransferase"/>
    <property type="match status" value="1"/>
</dbReference>
<sequence length="362" mass="39646">MTQVFNFSAGPAMLPRPVMEKAQREFLDFQGMGASLIEISHRSKEFDAVINKTDALLTELAAIPDNYKILYVHGGAQMQFSAVPMNLIARKPALKAVYVESGNFAKLAMKEAARYGDVTNVASSADSNYDHIPAFDINSVSDDTSYIHITSNNTIYGTRWQEFPDTGEIPLVADMTSELLSRKIDISKFGIIYAGLQKNLGPAGLACVIIREDLLGLALESTPSLLNYAVYADKHSLANTNNTFAIYMMSLVLEWLKEQGGVDAIEVQNDSKAALIYDVIDKSAFYTGTAAIEHRSKMNITFNMVDESLLDNFLAQALQAGLYALKGHRNVGGMRASIYNAMPVAGCEALADFMRSFEKSNG</sequence>
<name>A0A2A4MHC0_9GAMM</name>
<dbReference type="EC" id="2.6.1.52" evidence="12"/>
<feature type="binding site" evidence="12">
    <location>
        <position position="154"/>
    </location>
    <ligand>
        <name>pyridoxal 5'-phosphate</name>
        <dbReference type="ChEBI" id="CHEBI:597326"/>
    </ligand>
</feature>
<evidence type="ECO:0000256" key="4">
    <source>
        <dbReference type="ARBA" id="ARBA00022576"/>
    </source>
</evidence>
<evidence type="ECO:0000256" key="10">
    <source>
        <dbReference type="ARBA" id="ARBA00047630"/>
    </source>
</evidence>
<dbReference type="PANTHER" id="PTHR43247">
    <property type="entry name" value="PHOSPHOSERINE AMINOTRANSFERASE"/>
    <property type="match status" value="1"/>
</dbReference>
<comment type="similarity">
    <text evidence="3 12">Belongs to the class-V pyridoxal-phosphate-dependent aminotransferase family. SerC subfamily.</text>
</comment>
<dbReference type="SUPFAM" id="SSF53383">
    <property type="entry name" value="PLP-dependent transferases"/>
    <property type="match status" value="1"/>
</dbReference>
<dbReference type="GO" id="GO:0006564">
    <property type="term" value="P:L-serine biosynthetic process"/>
    <property type="evidence" value="ECO:0007669"/>
    <property type="project" value="UniProtKB-UniRule"/>
</dbReference>
<comment type="subunit">
    <text evidence="12">Homodimer.</text>
</comment>
<evidence type="ECO:0000256" key="7">
    <source>
        <dbReference type="ARBA" id="ARBA00022898"/>
    </source>
</evidence>
<protein>
    <recommendedName>
        <fullName evidence="12">Phosphoserine aminotransferase</fullName>
        <ecNumber evidence="12">2.6.1.52</ecNumber>
    </recommendedName>
    <alternativeName>
        <fullName evidence="12">Phosphohydroxythreonine aminotransferase</fullName>
        <shortName evidence="12">PSAT</shortName>
    </alternativeName>
</protein>
<dbReference type="NCBIfam" id="NF003764">
    <property type="entry name" value="PRK05355.1"/>
    <property type="match status" value="1"/>
</dbReference>
<keyword evidence="7 12" id="KW-0663">Pyridoxal phosphate</keyword>
<evidence type="ECO:0000256" key="8">
    <source>
        <dbReference type="ARBA" id="ARBA00023096"/>
    </source>
</evidence>
<evidence type="ECO:0000256" key="3">
    <source>
        <dbReference type="ARBA" id="ARBA00006904"/>
    </source>
</evidence>
<proteinExistence type="inferred from homology"/>
<evidence type="ECO:0000256" key="1">
    <source>
        <dbReference type="ARBA" id="ARBA00004915"/>
    </source>
</evidence>
<dbReference type="GO" id="GO:0030170">
    <property type="term" value="F:pyridoxal phosphate binding"/>
    <property type="evidence" value="ECO:0007669"/>
    <property type="project" value="UniProtKB-UniRule"/>
</dbReference>
<dbReference type="NCBIfam" id="TIGR01364">
    <property type="entry name" value="serC_1"/>
    <property type="match status" value="1"/>
</dbReference>
<dbReference type="Pfam" id="PF00266">
    <property type="entry name" value="Aminotran_5"/>
    <property type="match status" value="1"/>
</dbReference>
<comment type="catalytic activity">
    <reaction evidence="11 12">
        <text>O-phospho-L-serine + 2-oxoglutarate = 3-phosphooxypyruvate + L-glutamate</text>
        <dbReference type="Rhea" id="RHEA:14329"/>
        <dbReference type="ChEBI" id="CHEBI:16810"/>
        <dbReference type="ChEBI" id="CHEBI:18110"/>
        <dbReference type="ChEBI" id="CHEBI:29985"/>
        <dbReference type="ChEBI" id="CHEBI:57524"/>
        <dbReference type="EC" id="2.6.1.52"/>
    </reaction>
</comment>
<dbReference type="PIRSF" id="PIRSF000525">
    <property type="entry name" value="SerC"/>
    <property type="match status" value="1"/>
</dbReference>
<dbReference type="UniPathway" id="UPA00135">
    <property type="reaction ID" value="UER00197"/>
</dbReference>
<dbReference type="AlphaFoldDB" id="A0A2A4MHC0"/>
<dbReference type="InterPro" id="IPR000192">
    <property type="entry name" value="Aminotrans_V_dom"/>
</dbReference>
<comment type="caution">
    <text evidence="14">The sequence shown here is derived from an EMBL/GenBank/DDBJ whole genome shotgun (WGS) entry which is preliminary data.</text>
</comment>
<comment type="cofactor">
    <cofactor evidence="12">
        <name>pyridoxal 5'-phosphate</name>
        <dbReference type="ChEBI" id="CHEBI:597326"/>
    </cofactor>
    <text evidence="12">Binds 1 pyridoxal phosphate per subunit.</text>
</comment>
<dbReference type="InterPro" id="IPR015422">
    <property type="entry name" value="PyrdxlP-dep_Trfase_small"/>
</dbReference>
<accession>A0A2A4MHC0</accession>
<dbReference type="FunFam" id="3.90.1150.10:FF:000006">
    <property type="entry name" value="Phosphoserine aminotransferase"/>
    <property type="match status" value="1"/>
</dbReference>
<keyword evidence="4 12" id="KW-0032">Aminotransferase</keyword>
<keyword evidence="8 12" id="KW-0664">Pyridoxine biosynthesis</keyword>
<keyword evidence="5 12" id="KW-0028">Amino-acid biosynthesis</keyword>
<evidence type="ECO:0000256" key="11">
    <source>
        <dbReference type="ARBA" id="ARBA00049007"/>
    </source>
</evidence>
<dbReference type="EMBL" id="NVQR01000140">
    <property type="protein sequence ID" value="PCH59006.1"/>
    <property type="molecule type" value="Genomic_DNA"/>
</dbReference>
<evidence type="ECO:0000256" key="12">
    <source>
        <dbReference type="HAMAP-Rule" id="MF_00160"/>
    </source>
</evidence>
<comment type="caution">
    <text evidence="12">Lacks conserved residue(s) required for the propagation of feature annotation.</text>
</comment>
<comment type="pathway">
    <text evidence="2 12">Amino-acid biosynthesis; L-serine biosynthesis; L-serine from 3-phospho-D-glycerate: step 2/3.</text>
</comment>
<comment type="function">
    <text evidence="12">Catalyzes the reversible conversion of 3-phosphohydroxypyruvate to phosphoserine and of 3-hydroxy-2-oxo-4-phosphonooxybutanoate to phosphohydroxythreonine.</text>
</comment>
<gene>
    <name evidence="12" type="primary">serC</name>
    <name evidence="14" type="ORF">COC19_07875</name>
</gene>
<comment type="pathway">
    <text evidence="1 12">Cofactor biosynthesis; pyridoxine 5'-phosphate biosynthesis; pyridoxine 5'-phosphate from D-erythrose 4-phosphate: step 3/5.</text>
</comment>
<feature type="modified residue" description="N6-(pyridoxal phosphate)lysine" evidence="12">
    <location>
        <position position="198"/>
    </location>
</feature>